<gene>
    <name evidence="1" type="ORF">AB0763_04400</name>
</gene>
<protein>
    <submittedName>
        <fullName evidence="1">Uncharacterized protein</fullName>
    </submittedName>
</protein>
<evidence type="ECO:0000313" key="1">
    <source>
        <dbReference type="EMBL" id="XDK25889.1"/>
    </source>
</evidence>
<dbReference type="EMBL" id="CP162601">
    <property type="protein sequence ID" value="XDK25889.1"/>
    <property type="molecule type" value="Genomic_DNA"/>
</dbReference>
<organism evidence="1">
    <name type="scientific">Vibrio sp. HB236076</name>
    <dbReference type="NCBI Taxonomy" id="3232307"/>
    <lineage>
        <taxon>Bacteria</taxon>
        <taxon>Pseudomonadati</taxon>
        <taxon>Pseudomonadota</taxon>
        <taxon>Gammaproteobacteria</taxon>
        <taxon>Vibrionales</taxon>
        <taxon>Vibrionaceae</taxon>
        <taxon>Vibrio</taxon>
    </lineage>
</organism>
<dbReference type="KEGG" id="vih:AB0763_04400"/>
<dbReference type="AlphaFoldDB" id="A0AB39HGJ8"/>
<accession>A0AB39HGJ8</accession>
<dbReference type="RefSeq" id="WP_306101452.1">
    <property type="nucleotide sequence ID" value="NZ_CP162601.1"/>
</dbReference>
<name>A0AB39HGJ8_9VIBR</name>
<reference evidence="1" key="1">
    <citation type="submission" date="2024-07" db="EMBL/GenBank/DDBJ databases">
        <title>Genome Analysis of a Potential Novel Vibrio Species Secreting pH- and Thermo-stable Alginate Lyase and its Application in Producing Alginate Oligosaccharides.</title>
        <authorList>
            <person name="Huang H."/>
            <person name="Bao K."/>
        </authorList>
    </citation>
    <scope>NUCLEOTIDE SEQUENCE</scope>
    <source>
        <strain evidence="1">HB236076</strain>
    </source>
</reference>
<proteinExistence type="predicted"/>
<sequence length="45" mass="5107">MTQIGLNEKKLVNASFLPLIVIQSIELSSAHEVEPRWDNLSTRLD</sequence>